<organism evidence="2 3">
    <name type="scientific">Holothuria leucospilota</name>
    <name type="common">Black long sea cucumber</name>
    <name type="synonym">Mertensiothuria leucospilota</name>
    <dbReference type="NCBI Taxonomy" id="206669"/>
    <lineage>
        <taxon>Eukaryota</taxon>
        <taxon>Metazoa</taxon>
        <taxon>Echinodermata</taxon>
        <taxon>Eleutherozoa</taxon>
        <taxon>Echinozoa</taxon>
        <taxon>Holothuroidea</taxon>
        <taxon>Aspidochirotacea</taxon>
        <taxon>Aspidochirotida</taxon>
        <taxon>Holothuriidae</taxon>
        <taxon>Holothuria</taxon>
    </lineage>
</organism>
<sequence length="1326" mass="151283">MSITKEVTASAMFPQALLGGNGLPTLDLLSNFMCDIDQQLTQQEKKMEDTLEKLVEGTNALSSDNMYTNIKDAMDSLIHTSVMEECACLPPDSEDVNKLLKIITDHIEAHPGSESVVFQQLLYISCHEGMTLPIRAPKLENVASSSLSLNTISDTMEIENDSLWEDVRSRIKKFFLEQLQWTKSDDPCMSLKRVQLLQSMCILYPTQDVWSSYENLRSQQLLRMIGHHLQGSSGGISTCRLDLETLAESLPTLMVALKQLMEEDFYIFMVGVFEQELDLKTALWKIYITKLSDVLQGHLNDIASKKGDQGPMANGHATKFKSVASLADVLSQTSFDENSQLAARFQLTEQEIKHLLSIAKNLAGLNDFYKSLCYQASWDTTLAFKLPVKGKGHLKGVLKHRKDSNNSDVTGPSDYQRRGVLPDAIPPPFGATPGMLSDGDPKKLTSDIVLETPASQKNKWNWFYLLENFLPGLIESFCYQTKDVLMKKLTEEETLWNDCHHLRLSSPSSDPDVANKFAVVRHCLVTESSLYLVSSLNFLTPLEPLWMELPLRYFKSVLNNASRECLQLLFTDINKKVNEYSCHQMLQTGSIKELYILLASVSLVLQWIKEAEPSSKEEDSKHPFGSVQHQFEELRINVMKLIQGCNDHLVQLMILQDAESQNWSDQKPFFEDERCSFSVQMWNLHMERLRQELWTCCPMEQAREMFGSILGNSLQFLSQRYSRAKPSYKRTKQFRCDILFILCSAMEHLFSSVDTIQKVLPFSLSVQAHPASHIHSPCTNLLGPLAVVSSPLADLYKIFKKGYSQRQRFREDKETDPSWLGWIWPDLFERYQSLNEMPDSAAVFLVIKLLKRQKTSFPLLLQAILMRNGLLPCLFAREVGKKNEVEPVNNYDSTQLKFEEFPVPHKTLLHSLANLLAFCTDFPRVLGNFLMTLVEREYTYSGSRVLESVYLNDSPLWMQCVLELLLPSFVRCLQEIANQLQGEAATPCSQPGFLENLRQLPCGCRIRSKGQMLQIRGKHHQYDDDILLDACRQFFLSLALEITSLSISVCVFMQKLEKLLPDQSPVLPLKSVSLKVIVHTLLIFLNDEEKVKGQVGTSVSEIDIKRLCQIGKSVCALVLGRTPDNVEVLPNILKEFRRQHAEWLKDTINMLTEHFQKKEFTQPQDISVEDATQNYQEDYYKMLIQNISFSPKVTSGLAIILDAVSNNVEWIQNIIEIPPVPFLTLPSEASSFKLNGTSCSDDCQPFNPVTHFNRIGDNLFNFDEIAEFPFKWKDFLQSEIGLTRTSFQLLLSHRHDMQEEVYLDDSEKKAVRILRAKYNLERADFV</sequence>
<name>A0A9Q1BLH5_HOLLE</name>
<dbReference type="OrthoDB" id="10007406at2759"/>
<dbReference type="InterPro" id="IPR027993">
    <property type="entry name" value="DUF4495"/>
</dbReference>
<dbReference type="EMBL" id="JAIZAY010000014">
    <property type="protein sequence ID" value="KAJ8028852.1"/>
    <property type="molecule type" value="Genomic_DNA"/>
</dbReference>
<feature type="region of interest" description="Disordered" evidence="1">
    <location>
        <begin position="397"/>
        <end position="417"/>
    </location>
</feature>
<accession>A0A9Q1BLH5</accession>
<dbReference type="Pfam" id="PF14906">
    <property type="entry name" value="DUF4495"/>
    <property type="match status" value="1"/>
</dbReference>
<reference evidence="2" key="1">
    <citation type="submission" date="2021-10" db="EMBL/GenBank/DDBJ databases">
        <title>Tropical sea cucumber genome reveals ecological adaptation and Cuvierian tubules defense mechanism.</title>
        <authorList>
            <person name="Chen T."/>
        </authorList>
    </citation>
    <scope>NUCLEOTIDE SEQUENCE</scope>
    <source>
        <strain evidence="2">Nanhai2018</strain>
        <tissue evidence="2">Muscle</tissue>
    </source>
</reference>
<evidence type="ECO:0000256" key="1">
    <source>
        <dbReference type="SAM" id="MobiDB-lite"/>
    </source>
</evidence>
<dbReference type="PANTHER" id="PTHR33960:SF1">
    <property type="entry name" value="SIMILAR TO KIAA0825 PROTEIN"/>
    <property type="match status" value="1"/>
</dbReference>
<gene>
    <name evidence="2" type="ORF">HOLleu_28094</name>
</gene>
<dbReference type="Proteomes" id="UP001152320">
    <property type="component" value="Chromosome 14"/>
</dbReference>
<dbReference type="PANTHER" id="PTHR33960">
    <property type="entry name" value="SIMILAR TO KIAA0825 PROTEIN"/>
    <property type="match status" value="1"/>
</dbReference>
<evidence type="ECO:0000313" key="2">
    <source>
        <dbReference type="EMBL" id="KAJ8028852.1"/>
    </source>
</evidence>
<keyword evidence="3" id="KW-1185">Reference proteome</keyword>
<protein>
    <submittedName>
        <fullName evidence="2">Uncharacterized protein</fullName>
    </submittedName>
</protein>
<proteinExistence type="predicted"/>
<comment type="caution">
    <text evidence="2">The sequence shown here is derived from an EMBL/GenBank/DDBJ whole genome shotgun (WGS) entry which is preliminary data.</text>
</comment>
<evidence type="ECO:0000313" key="3">
    <source>
        <dbReference type="Proteomes" id="UP001152320"/>
    </source>
</evidence>